<keyword evidence="2 4" id="KW-0479">Metal-binding</keyword>
<proteinExistence type="predicted"/>
<evidence type="ECO:0000256" key="4">
    <source>
        <dbReference type="PIRNR" id="PIRNR031924"/>
    </source>
</evidence>
<dbReference type="Gene3D" id="3.30.1360.150">
    <property type="match status" value="1"/>
</dbReference>
<dbReference type="PANTHER" id="PTHR10151">
    <property type="entry name" value="ECTONUCLEOTIDE PYROPHOSPHATASE/PHOSPHODIESTERASE"/>
    <property type="match status" value="1"/>
</dbReference>
<dbReference type="EMBL" id="CP042345">
    <property type="protein sequence ID" value="QEA15139.1"/>
    <property type="molecule type" value="Genomic_DNA"/>
</dbReference>
<feature type="signal peptide" evidence="7">
    <location>
        <begin position="1"/>
        <end position="22"/>
    </location>
</feature>
<dbReference type="KEGG" id="ngf:FRF71_02740"/>
<protein>
    <recommendedName>
        <fullName evidence="4">Alkaline phosphatase</fullName>
        <ecNumber evidence="4">3.1.3.1</ecNumber>
    </recommendedName>
</protein>
<organism evidence="8 9">
    <name type="scientific">Novosphingobium ginsenosidimutans</name>
    <dbReference type="NCBI Taxonomy" id="1176536"/>
    <lineage>
        <taxon>Bacteria</taxon>
        <taxon>Pseudomonadati</taxon>
        <taxon>Pseudomonadota</taxon>
        <taxon>Alphaproteobacteria</taxon>
        <taxon>Sphingomonadales</taxon>
        <taxon>Sphingomonadaceae</taxon>
        <taxon>Novosphingobium</taxon>
    </lineage>
</organism>
<reference evidence="8 9" key="1">
    <citation type="journal article" date="2013" name="J. Microbiol. Biotechnol.">
        <title>Novosphingobium ginsenosidimutans sp. nov., with the ability to convert ginsenoside.</title>
        <authorList>
            <person name="Kim J.K."/>
            <person name="He D."/>
            <person name="Liu Q.M."/>
            <person name="Park H.Y."/>
            <person name="Jung M.S."/>
            <person name="Yoon M.H."/>
            <person name="Kim S.C."/>
            <person name="Im W.T."/>
        </authorList>
    </citation>
    <scope>NUCLEOTIDE SEQUENCE [LARGE SCALE GENOMIC DNA]</scope>
    <source>
        <strain evidence="8 9">FW-6</strain>
    </source>
</reference>
<dbReference type="GO" id="GO:0004035">
    <property type="term" value="F:alkaline phosphatase activity"/>
    <property type="evidence" value="ECO:0007669"/>
    <property type="project" value="UniProtKB-EC"/>
</dbReference>
<dbReference type="OrthoDB" id="9766127at2"/>
<dbReference type="SUPFAM" id="SSF53649">
    <property type="entry name" value="Alkaline phosphatase-like"/>
    <property type="match status" value="1"/>
</dbReference>
<dbReference type="Pfam" id="PF01663">
    <property type="entry name" value="Phosphodiest"/>
    <property type="match status" value="1"/>
</dbReference>
<dbReference type="Gene3D" id="3.40.720.10">
    <property type="entry name" value="Alkaline Phosphatase, subunit A"/>
    <property type="match status" value="1"/>
</dbReference>
<evidence type="ECO:0000256" key="3">
    <source>
        <dbReference type="ARBA" id="ARBA00022729"/>
    </source>
</evidence>
<dbReference type="InterPro" id="IPR026263">
    <property type="entry name" value="Alkaline_phosphatase_prok"/>
</dbReference>
<feature type="chain" id="PRO_5022662556" description="Alkaline phosphatase" evidence="7">
    <location>
        <begin position="23"/>
        <end position="563"/>
    </location>
</feature>
<name>A0A5B8S0Q6_9SPHN</name>
<comment type="catalytic activity">
    <reaction evidence="4">
        <text>a phosphate monoester + H2O = an alcohol + phosphate</text>
        <dbReference type="Rhea" id="RHEA:15017"/>
        <dbReference type="ChEBI" id="CHEBI:15377"/>
        <dbReference type="ChEBI" id="CHEBI:30879"/>
        <dbReference type="ChEBI" id="CHEBI:43474"/>
        <dbReference type="ChEBI" id="CHEBI:67140"/>
        <dbReference type="EC" id="3.1.3.1"/>
    </reaction>
</comment>
<evidence type="ECO:0000313" key="9">
    <source>
        <dbReference type="Proteomes" id="UP000321172"/>
    </source>
</evidence>
<dbReference type="InterPro" id="IPR002591">
    <property type="entry name" value="Phosphodiest/P_Trfase"/>
</dbReference>
<accession>A0A5B8S0Q6</accession>
<dbReference type="RefSeq" id="WP_147089120.1">
    <property type="nucleotide sequence ID" value="NZ_BAABJD010000002.1"/>
</dbReference>
<feature type="binding site" evidence="6">
    <location>
        <begin position="171"/>
        <end position="173"/>
    </location>
    <ligand>
        <name>substrate</name>
    </ligand>
</feature>
<dbReference type="InterPro" id="IPR017850">
    <property type="entry name" value="Alkaline_phosphatase_core_sf"/>
</dbReference>
<gene>
    <name evidence="8" type="ORF">FRF71_02740</name>
</gene>
<dbReference type="Proteomes" id="UP000321172">
    <property type="component" value="Chromosome"/>
</dbReference>
<dbReference type="PIRSF" id="PIRSF031924">
    <property type="entry name" value="Pi-irrepressible_AP"/>
    <property type="match status" value="1"/>
</dbReference>
<dbReference type="GO" id="GO:0046872">
    <property type="term" value="F:metal ion binding"/>
    <property type="evidence" value="ECO:0007669"/>
    <property type="project" value="UniProtKB-KW"/>
</dbReference>
<dbReference type="AlphaFoldDB" id="A0A5B8S0Q6"/>
<evidence type="ECO:0000256" key="7">
    <source>
        <dbReference type="SAM" id="SignalP"/>
    </source>
</evidence>
<evidence type="ECO:0000313" key="8">
    <source>
        <dbReference type="EMBL" id="QEA15139.1"/>
    </source>
</evidence>
<comment type="function">
    <text evidence="4">Alkaline phosphatase with broad substrate specificity.</text>
</comment>
<keyword evidence="3 7" id="KW-0732">Signal</keyword>
<evidence type="ECO:0000256" key="1">
    <source>
        <dbReference type="ARBA" id="ARBA00022553"/>
    </source>
</evidence>
<keyword evidence="9" id="KW-1185">Reference proteome</keyword>
<feature type="binding site" evidence="6">
    <location>
        <position position="110"/>
    </location>
    <ligand>
        <name>substrate</name>
    </ligand>
</feature>
<feature type="active site" description="Phosphothreonine intermediate" evidence="5">
    <location>
        <position position="89"/>
    </location>
</feature>
<evidence type="ECO:0000256" key="6">
    <source>
        <dbReference type="PIRSR" id="PIRSR031924-51"/>
    </source>
</evidence>
<sequence length="563" mass="59102">MRRTVVSLFATAALGLSAPALAQGQPAAASAPAPTAEPARPQLVLALSVDQLSADLFAQYREHFTGGFARLLSGAVFPSGFQSHAATETCPGHSTILTGARPARNGIIANNWFNPAIARAEKKIYCSEDLTDPASTPGNPVVSANLLKVPTLGELMKAANPATRNVAVSAKDRAVVMMGGHKIDAGYWWKGSAFTTFKGRELTPAALRVNAATSALLAKGAPALKPPVWCGPRDRAVTIGNGTVGTFRFALPKGAKPDVLRVSPRMDGATVDLAIGLVDELKLGQGSAPDVLSVSLSANDYIGHALGTEGVEMCIQMAELDRTIGRLFAALDKRKIDYLVVLTADHGGHDAPERLREQAMPGAARADMALMPAALGAEITKRTGVAAPQGQPLIYGDGPFGDMYVNASVIGAARTRVIEELVNLTRNHPQVAAAFTAGELSATPVPTGNPQDWSIRERARASFMAERSGDVVVVLNRAITPIPVPVAGAFVATHGSVWDYDRRVPMLFWRKGMAGFEQPNPVETVDIAPTLAAAIGLKVDDGAFDGRCLDLDAGAGNSCERTK</sequence>
<comment type="cofactor">
    <cofactor evidence="4">
        <name>Zn(2+)</name>
        <dbReference type="ChEBI" id="CHEBI:29105"/>
    </cofactor>
    <text evidence="4">Binds 2 Zn(2+) ions.</text>
</comment>
<evidence type="ECO:0000256" key="2">
    <source>
        <dbReference type="ARBA" id="ARBA00022723"/>
    </source>
</evidence>
<dbReference type="EC" id="3.1.3.1" evidence="4"/>
<evidence type="ECO:0000256" key="5">
    <source>
        <dbReference type="PIRSR" id="PIRSR031924-50"/>
    </source>
</evidence>
<dbReference type="CDD" id="cd16016">
    <property type="entry name" value="AP-SPAP"/>
    <property type="match status" value="1"/>
</dbReference>
<keyword evidence="1 5" id="KW-0597">Phosphoprotein</keyword>
<dbReference type="PANTHER" id="PTHR10151:SF120">
    <property type="entry name" value="BIS(5'-ADENOSYL)-TRIPHOSPHATASE"/>
    <property type="match status" value="1"/>
</dbReference>
<keyword evidence="4" id="KW-0862">Zinc</keyword>